<dbReference type="Gene3D" id="1.10.1740.10">
    <property type="match status" value="1"/>
</dbReference>
<dbReference type="InterPro" id="IPR013249">
    <property type="entry name" value="RNA_pol_sigma70_r4_t2"/>
</dbReference>
<dbReference type="SUPFAM" id="SSF88946">
    <property type="entry name" value="Sigma2 domain of RNA polymerase sigma factors"/>
    <property type="match status" value="1"/>
</dbReference>
<dbReference type="NCBIfam" id="TIGR02937">
    <property type="entry name" value="sigma70-ECF"/>
    <property type="match status" value="1"/>
</dbReference>
<dbReference type="Pfam" id="PF20239">
    <property type="entry name" value="DUF6596"/>
    <property type="match status" value="1"/>
</dbReference>
<evidence type="ECO:0000259" key="1">
    <source>
        <dbReference type="Pfam" id="PF04542"/>
    </source>
</evidence>
<accession>A0ABT7XJN3</accession>
<sequence>MTALVTHRTVEAVWRIESARIIAALARLLRDVGLAEELAQDALVIALERWPETGVPDNPGAWLMAAAKHRALDQLRRNKLLERKHEELGRELEVQQELAMEDGEAGRDDGVGDDLLRLVFIACHPVLSREARVALTLRLLGGLTTDEIARAFLVPEPTIAQRIVRAKRALSAAHVPFETPKADELAERLASVLEVIYLVFNEGYAATAGDDWMRPALCEEALRLGRILAELVPQESEVHGLVALMEIQASRARARIGPTGEPILLLEQNRARWDQLLIHRGLAALARAEALGGALGPYGLQAAIAACHARATMAAQTDWVRIAALYDALAQLAPSPVVELNRAVALSMAFGPAVGLEIVDALTAEPSLKTYHLLPSVRGDLLAKLGRTGEARVEFERAASLTRNTRERELLLERAKACGDGLLPG</sequence>
<proteinExistence type="predicted"/>
<dbReference type="PANTHER" id="PTHR47756:SF1">
    <property type="entry name" value="BLL0085 PROTEIN"/>
    <property type="match status" value="1"/>
</dbReference>
<dbReference type="Pfam" id="PF08281">
    <property type="entry name" value="Sigma70_r4_2"/>
    <property type="match status" value="1"/>
</dbReference>
<dbReference type="RefSeq" id="WP_289828547.1">
    <property type="nucleotide sequence ID" value="NZ_JAUEDK010000004.1"/>
</dbReference>
<gene>
    <name evidence="4" type="ORF">QU481_03725</name>
</gene>
<evidence type="ECO:0000313" key="5">
    <source>
        <dbReference type="Proteomes" id="UP001168540"/>
    </source>
</evidence>
<evidence type="ECO:0000259" key="2">
    <source>
        <dbReference type="Pfam" id="PF08281"/>
    </source>
</evidence>
<name>A0ABT7XJN3_9NEIS</name>
<dbReference type="Pfam" id="PF04542">
    <property type="entry name" value="Sigma70_r2"/>
    <property type="match status" value="1"/>
</dbReference>
<reference evidence="4" key="1">
    <citation type="submission" date="2023-06" db="EMBL/GenBank/DDBJ databases">
        <authorList>
            <person name="Zhang S."/>
        </authorList>
    </citation>
    <scope>NUCLEOTIDE SEQUENCE</scope>
    <source>
        <strain evidence="4">SG2303</strain>
    </source>
</reference>
<evidence type="ECO:0000259" key="3">
    <source>
        <dbReference type="Pfam" id="PF20239"/>
    </source>
</evidence>
<dbReference type="Gene3D" id="1.10.10.10">
    <property type="entry name" value="Winged helix-like DNA-binding domain superfamily/Winged helix DNA-binding domain"/>
    <property type="match status" value="1"/>
</dbReference>
<feature type="domain" description="DUF6596" evidence="3">
    <location>
        <begin position="188"/>
        <end position="288"/>
    </location>
</feature>
<dbReference type="InterPro" id="IPR007627">
    <property type="entry name" value="RNA_pol_sigma70_r2"/>
</dbReference>
<dbReference type="InterPro" id="IPR013324">
    <property type="entry name" value="RNA_pol_sigma_r3/r4-like"/>
</dbReference>
<dbReference type="InterPro" id="IPR046531">
    <property type="entry name" value="DUF6596"/>
</dbReference>
<dbReference type="InterPro" id="IPR014284">
    <property type="entry name" value="RNA_pol_sigma-70_dom"/>
</dbReference>
<comment type="caution">
    <text evidence="4">The sequence shown here is derived from an EMBL/GenBank/DDBJ whole genome shotgun (WGS) entry which is preliminary data.</text>
</comment>
<organism evidence="4 5">
    <name type="scientific">Crenobacter oryzisoli</name>
    <dbReference type="NCBI Taxonomy" id="3056844"/>
    <lineage>
        <taxon>Bacteria</taxon>
        <taxon>Pseudomonadati</taxon>
        <taxon>Pseudomonadota</taxon>
        <taxon>Betaproteobacteria</taxon>
        <taxon>Neisseriales</taxon>
        <taxon>Neisseriaceae</taxon>
        <taxon>Crenobacter</taxon>
    </lineage>
</organism>
<dbReference type="Proteomes" id="UP001168540">
    <property type="component" value="Unassembled WGS sequence"/>
</dbReference>
<feature type="domain" description="RNA polymerase sigma factor 70 region 4 type 2" evidence="2">
    <location>
        <begin position="120"/>
        <end position="170"/>
    </location>
</feature>
<evidence type="ECO:0000313" key="4">
    <source>
        <dbReference type="EMBL" id="MDN0073998.1"/>
    </source>
</evidence>
<dbReference type="PANTHER" id="PTHR47756">
    <property type="entry name" value="BLL6612 PROTEIN-RELATED"/>
    <property type="match status" value="1"/>
</dbReference>
<keyword evidence="5" id="KW-1185">Reference proteome</keyword>
<dbReference type="SUPFAM" id="SSF88659">
    <property type="entry name" value="Sigma3 and sigma4 domains of RNA polymerase sigma factors"/>
    <property type="match status" value="1"/>
</dbReference>
<feature type="domain" description="RNA polymerase sigma-70 region 2" evidence="1">
    <location>
        <begin position="20"/>
        <end position="79"/>
    </location>
</feature>
<dbReference type="InterPro" id="IPR013325">
    <property type="entry name" value="RNA_pol_sigma_r2"/>
</dbReference>
<protein>
    <submittedName>
        <fullName evidence="4">RNA polymerase sigma factor</fullName>
    </submittedName>
</protein>
<dbReference type="EMBL" id="JAUEDK010000004">
    <property type="protein sequence ID" value="MDN0073998.1"/>
    <property type="molecule type" value="Genomic_DNA"/>
</dbReference>
<dbReference type="InterPro" id="IPR036388">
    <property type="entry name" value="WH-like_DNA-bd_sf"/>
</dbReference>